<dbReference type="EMBL" id="BAAAOB010000001">
    <property type="protein sequence ID" value="GAA1780437.1"/>
    <property type="molecule type" value="Genomic_DNA"/>
</dbReference>
<evidence type="ECO:0000256" key="5">
    <source>
        <dbReference type="ARBA" id="ARBA00022692"/>
    </source>
</evidence>
<feature type="transmembrane region" description="Helical" evidence="8">
    <location>
        <begin position="256"/>
        <end position="276"/>
    </location>
</feature>
<dbReference type="InterPro" id="IPR011701">
    <property type="entry name" value="MFS"/>
</dbReference>
<feature type="transmembrane region" description="Helical" evidence="8">
    <location>
        <begin position="87"/>
        <end position="111"/>
    </location>
</feature>
<evidence type="ECO:0000256" key="7">
    <source>
        <dbReference type="ARBA" id="ARBA00023136"/>
    </source>
</evidence>
<comment type="similarity">
    <text evidence="2">Belongs to the major facilitator superfamily.</text>
</comment>
<accession>A0ABN2L9K9</accession>
<feature type="transmembrane region" description="Helical" evidence="8">
    <location>
        <begin position="170"/>
        <end position="195"/>
    </location>
</feature>
<evidence type="ECO:0000256" key="8">
    <source>
        <dbReference type="SAM" id="Phobius"/>
    </source>
</evidence>
<name>A0ABN2L9K9_9MICO</name>
<dbReference type="RefSeq" id="WP_344029280.1">
    <property type="nucleotide sequence ID" value="NZ_BAAAOB010000001.1"/>
</dbReference>
<dbReference type="InterPro" id="IPR020846">
    <property type="entry name" value="MFS_dom"/>
</dbReference>
<dbReference type="SUPFAM" id="SSF103473">
    <property type="entry name" value="MFS general substrate transporter"/>
    <property type="match status" value="1"/>
</dbReference>
<feature type="transmembrane region" description="Helical" evidence="8">
    <location>
        <begin position="18"/>
        <end position="35"/>
    </location>
</feature>
<feature type="domain" description="Major facilitator superfamily (MFS) profile" evidence="9">
    <location>
        <begin position="18"/>
        <end position="398"/>
    </location>
</feature>
<feature type="transmembrane region" description="Helical" evidence="8">
    <location>
        <begin position="320"/>
        <end position="343"/>
    </location>
</feature>
<feature type="transmembrane region" description="Helical" evidence="8">
    <location>
        <begin position="297"/>
        <end position="314"/>
    </location>
</feature>
<evidence type="ECO:0000256" key="3">
    <source>
        <dbReference type="ARBA" id="ARBA00022448"/>
    </source>
</evidence>
<evidence type="ECO:0000259" key="9">
    <source>
        <dbReference type="PROSITE" id="PS50850"/>
    </source>
</evidence>
<evidence type="ECO:0000313" key="10">
    <source>
        <dbReference type="EMBL" id="GAA1780437.1"/>
    </source>
</evidence>
<feature type="transmembrane region" description="Helical" evidence="8">
    <location>
        <begin position="216"/>
        <end position="236"/>
    </location>
</feature>
<dbReference type="PANTHER" id="PTHR43271">
    <property type="entry name" value="BLL2771 PROTEIN"/>
    <property type="match status" value="1"/>
</dbReference>
<sequence>MTASDPRVPGDSRVAKRALVALFGAGFATFAQLYAPQGVLTELAHEFRSDTGAVSWVIGAATLGVAVGVVPWARVSDRIGRVAAMRWSVLVALGIGLLVPFMPTLPALVAVRFFEGLALAGLPALAVTALAEIVTPAALGTAVGSYVAGTTIGGLAGRVISGLVGDAFGWGWGVAAVALCSVASAALFLALIPATRIPPGPPLPLGRAFLANLRNPGVRVLIAQGFLLMGGFVAVYNVLGFRLQEAPFGLSTAQVSWLFLAYLAGAVASRQVWAVIARAHRGRSRGPLAGLESPVRVQLGCIALMLLGLGLMLLPWLPAVVLGVVLFTGAFFGAHTIASGLIGRRADTGRSLAPSLYNLGYYIGSALLGGLGGLVFAHWGWVAAVALVAVSALTAAAAAVGHARSARR</sequence>
<feature type="transmembrane region" description="Helical" evidence="8">
    <location>
        <begin position="355"/>
        <end position="375"/>
    </location>
</feature>
<feature type="transmembrane region" description="Helical" evidence="8">
    <location>
        <begin position="55"/>
        <end position="75"/>
    </location>
</feature>
<feature type="transmembrane region" description="Helical" evidence="8">
    <location>
        <begin position="117"/>
        <end position="139"/>
    </location>
</feature>
<dbReference type="Pfam" id="PF07690">
    <property type="entry name" value="MFS_1"/>
    <property type="match status" value="1"/>
</dbReference>
<dbReference type="Proteomes" id="UP001500851">
    <property type="component" value="Unassembled WGS sequence"/>
</dbReference>
<comment type="caution">
    <text evidence="10">The sequence shown here is derived from an EMBL/GenBank/DDBJ whole genome shotgun (WGS) entry which is preliminary data.</text>
</comment>
<keyword evidence="6 8" id="KW-1133">Transmembrane helix</keyword>
<dbReference type="CDD" id="cd17324">
    <property type="entry name" value="MFS_NepI_like"/>
    <property type="match status" value="1"/>
</dbReference>
<evidence type="ECO:0000256" key="1">
    <source>
        <dbReference type="ARBA" id="ARBA00004651"/>
    </source>
</evidence>
<keyword evidence="3" id="KW-0813">Transport</keyword>
<keyword evidence="4" id="KW-1003">Cell membrane</keyword>
<gene>
    <name evidence="10" type="ORF">GCM10009768_06680</name>
</gene>
<protein>
    <submittedName>
        <fullName evidence="10">MFS transporter</fullName>
    </submittedName>
</protein>
<feature type="transmembrane region" description="Helical" evidence="8">
    <location>
        <begin position="146"/>
        <end position="164"/>
    </location>
</feature>
<keyword evidence="5 8" id="KW-0812">Transmembrane</keyword>
<dbReference type="Gene3D" id="1.20.1250.20">
    <property type="entry name" value="MFS general substrate transporter like domains"/>
    <property type="match status" value="1"/>
</dbReference>
<keyword evidence="11" id="KW-1185">Reference proteome</keyword>
<evidence type="ECO:0000256" key="2">
    <source>
        <dbReference type="ARBA" id="ARBA00008335"/>
    </source>
</evidence>
<keyword evidence="7 8" id="KW-0472">Membrane</keyword>
<dbReference type="InterPro" id="IPR036259">
    <property type="entry name" value="MFS_trans_sf"/>
</dbReference>
<dbReference type="PROSITE" id="PS50850">
    <property type="entry name" value="MFS"/>
    <property type="match status" value="1"/>
</dbReference>
<comment type="subcellular location">
    <subcellularLocation>
        <location evidence="1">Cell membrane</location>
        <topology evidence="1">Multi-pass membrane protein</topology>
    </subcellularLocation>
</comment>
<evidence type="ECO:0000256" key="4">
    <source>
        <dbReference type="ARBA" id="ARBA00022475"/>
    </source>
</evidence>
<feature type="transmembrane region" description="Helical" evidence="8">
    <location>
        <begin position="381"/>
        <end position="401"/>
    </location>
</feature>
<dbReference type="PANTHER" id="PTHR43271:SF1">
    <property type="entry name" value="INNER MEMBRANE TRANSPORT PROTEIN YNFM"/>
    <property type="match status" value="1"/>
</dbReference>
<evidence type="ECO:0000313" key="11">
    <source>
        <dbReference type="Proteomes" id="UP001500851"/>
    </source>
</evidence>
<reference evidence="10 11" key="1">
    <citation type="journal article" date="2019" name="Int. J. Syst. Evol. Microbiol.">
        <title>The Global Catalogue of Microorganisms (GCM) 10K type strain sequencing project: providing services to taxonomists for standard genome sequencing and annotation.</title>
        <authorList>
            <consortium name="The Broad Institute Genomics Platform"/>
            <consortium name="The Broad Institute Genome Sequencing Center for Infectious Disease"/>
            <person name="Wu L."/>
            <person name="Ma J."/>
        </authorList>
    </citation>
    <scope>NUCLEOTIDE SEQUENCE [LARGE SCALE GENOMIC DNA]</scope>
    <source>
        <strain evidence="10 11">JCM 14736</strain>
    </source>
</reference>
<organism evidence="10 11">
    <name type="scientific">Leucobacter iarius</name>
    <dbReference type="NCBI Taxonomy" id="333963"/>
    <lineage>
        <taxon>Bacteria</taxon>
        <taxon>Bacillati</taxon>
        <taxon>Actinomycetota</taxon>
        <taxon>Actinomycetes</taxon>
        <taxon>Micrococcales</taxon>
        <taxon>Microbacteriaceae</taxon>
        <taxon>Leucobacter</taxon>
    </lineage>
</organism>
<proteinExistence type="inferred from homology"/>
<evidence type="ECO:0000256" key="6">
    <source>
        <dbReference type="ARBA" id="ARBA00022989"/>
    </source>
</evidence>